<keyword evidence="1" id="KW-0732">Signal</keyword>
<gene>
    <name evidence="2" type="ORF">K493DRAFT_7463</name>
</gene>
<dbReference type="Proteomes" id="UP000193498">
    <property type="component" value="Unassembled WGS sequence"/>
</dbReference>
<name>A0A1Y1VVS3_9FUNG</name>
<dbReference type="EMBL" id="MCFE01001147">
    <property type="protein sequence ID" value="ORX65303.1"/>
    <property type="molecule type" value="Genomic_DNA"/>
</dbReference>
<feature type="signal peptide" evidence="1">
    <location>
        <begin position="1"/>
        <end position="21"/>
    </location>
</feature>
<protein>
    <submittedName>
        <fullName evidence="2">Uncharacterized protein</fullName>
    </submittedName>
</protein>
<evidence type="ECO:0000256" key="1">
    <source>
        <dbReference type="SAM" id="SignalP"/>
    </source>
</evidence>
<feature type="chain" id="PRO_5012960090" evidence="1">
    <location>
        <begin position="22"/>
        <end position="56"/>
    </location>
</feature>
<dbReference type="InParanoid" id="A0A1Y1VVS3"/>
<keyword evidence="3" id="KW-1185">Reference proteome</keyword>
<reference evidence="2 3" key="1">
    <citation type="submission" date="2016-07" db="EMBL/GenBank/DDBJ databases">
        <title>Pervasive Adenine N6-methylation of Active Genes in Fungi.</title>
        <authorList>
            <consortium name="DOE Joint Genome Institute"/>
            <person name="Mondo S.J."/>
            <person name="Dannebaum R.O."/>
            <person name="Kuo R.C."/>
            <person name="Labutti K."/>
            <person name="Haridas S."/>
            <person name="Kuo A."/>
            <person name="Salamov A."/>
            <person name="Ahrendt S.R."/>
            <person name="Lipzen A."/>
            <person name="Sullivan W."/>
            <person name="Andreopoulos W.B."/>
            <person name="Clum A."/>
            <person name="Lindquist E."/>
            <person name="Daum C."/>
            <person name="Ramamoorthy G.K."/>
            <person name="Gryganskyi A."/>
            <person name="Culley D."/>
            <person name="Magnuson J.K."/>
            <person name="James T.Y."/>
            <person name="O'Malley M.A."/>
            <person name="Stajich J.E."/>
            <person name="Spatafora J.W."/>
            <person name="Visel A."/>
            <person name="Grigoriev I.V."/>
        </authorList>
    </citation>
    <scope>NUCLEOTIDE SEQUENCE [LARGE SCALE GENOMIC DNA]</scope>
    <source>
        <strain evidence="2 3">CBS 931.73</strain>
    </source>
</reference>
<organism evidence="2 3">
    <name type="scientific">Basidiobolus meristosporus CBS 931.73</name>
    <dbReference type="NCBI Taxonomy" id="1314790"/>
    <lineage>
        <taxon>Eukaryota</taxon>
        <taxon>Fungi</taxon>
        <taxon>Fungi incertae sedis</taxon>
        <taxon>Zoopagomycota</taxon>
        <taxon>Entomophthoromycotina</taxon>
        <taxon>Basidiobolomycetes</taxon>
        <taxon>Basidiobolales</taxon>
        <taxon>Basidiobolaceae</taxon>
        <taxon>Basidiobolus</taxon>
    </lineage>
</organism>
<dbReference type="AlphaFoldDB" id="A0A1Y1VVS3"/>
<evidence type="ECO:0000313" key="3">
    <source>
        <dbReference type="Proteomes" id="UP000193498"/>
    </source>
</evidence>
<comment type="caution">
    <text evidence="2">The sequence shown here is derived from an EMBL/GenBank/DDBJ whole genome shotgun (WGS) entry which is preliminary data.</text>
</comment>
<evidence type="ECO:0000313" key="2">
    <source>
        <dbReference type="EMBL" id="ORX65303.1"/>
    </source>
</evidence>
<sequence length="56" mass="6261">MISIHVEDVVLWSLVLTLTSSSNCEMSRLLKTWGTREAGNRATKTKRTGGVRGWQV</sequence>
<accession>A0A1Y1VVS3</accession>
<proteinExistence type="predicted"/>